<evidence type="ECO:0000313" key="2">
    <source>
        <dbReference type="Proteomes" id="UP000494170"/>
    </source>
</evidence>
<accession>A0A6P2IVJ7</accession>
<name>A0A6P2IVJ7_BURL3</name>
<organism evidence="1 2">
    <name type="scientific">Burkholderia lata (strain ATCC 17760 / DSM 23089 / LMG 22485 / NCIMB 9086 / R18194 / 383)</name>
    <dbReference type="NCBI Taxonomy" id="482957"/>
    <lineage>
        <taxon>Bacteria</taxon>
        <taxon>Pseudomonadati</taxon>
        <taxon>Pseudomonadota</taxon>
        <taxon>Betaproteobacteria</taxon>
        <taxon>Burkholderiales</taxon>
        <taxon>Burkholderiaceae</taxon>
        <taxon>Burkholderia</taxon>
        <taxon>Burkholderia cepacia complex</taxon>
    </lineage>
</organism>
<proteinExistence type="predicted"/>
<protein>
    <submittedName>
        <fullName evidence="1">Uncharacterized protein</fullName>
    </submittedName>
</protein>
<dbReference type="AlphaFoldDB" id="A0A6P2IVJ7"/>
<sequence length="40" mass="4597">MNSVWQRMTVKSSGDDGRHPVAFNLTFGRVKVRGLNLHWV</sequence>
<dbReference type="EMBL" id="CABVPY010000007">
    <property type="protein sequence ID" value="VWB33797.1"/>
    <property type="molecule type" value="Genomic_DNA"/>
</dbReference>
<dbReference type="Proteomes" id="UP000494170">
    <property type="component" value="Unassembled WGS sequence"/>
</dbReference>
<evidence type="ECO:0000313" key="1">
    <source>
        <dbReference type="EMBL" id="VWB33797.1"/>
    </source>
</evidence>
<reference evidence="1 2" key="1">
    <citation type="submission" date="2019-09" db="EMBL/GenBank/DDBJ databases">
        <authorList>
            <person name="Depoorter E."/>
        </authorList>
    </citation>
    <scope>NUCLEOTIDE SEQUENCE [LARGE SCALE GENOMIC DNA]</scope>
    <source>
        <strain evidence="1">LMG 6863</strain>
    </source>
</reference>
<gene>
    <name evidence="1" type="ORF">BLA6863_01464</name>
</gene>